<evidence type="ECO:0000313" key="6">
    <source>
        <dbReference type="Proteomes" id="UP000672602"/>
    </source>
</evidence>
<reference evidence="5" key="1">
    <citation type="submission" date="2021-04" db="EMBL/GenBank/DDBJ databases">
        <authorList>
            <person name="Zhang D.-C."/>
        </authorList>
    </citation>
    <scope>NUCLEOTIDE SEQUENCE</scope>
    <source>
        <strain evidence="5">CGMCC 1.15697</strain>
    </source>
</reference>
<proteinExistence type="predicted"/>
<evidence type="ECO:0000256" key="1">
    <source>
        <dbReference type="ARBA" id="ARBA00023015"/>
    </source>
</evidence>
<dbReference type="SUPFAM" id="SSF46785">
    <property type="entry name" value="Winged helix' DNA-binding domain"/>
    <property type="match status" value="2"/>
</dbReference>
<dbReference type="EMBL" id="JAGMWN010000007">
    <property type="protein sequence ID" value="MBP5858394.1"/>
    <property type="molecule type" value="Genomic_DNA"/>
</dbReference>
<dbReference type="PROSITE" id="PS50949">
    <property type="entry name" value="HTH_GNTR"/>
    <property type="match status" value="1"/>
</dbReference>
<keyword evidence="1" id="KW-0805">Transcription regulation</keyword>
<dbReference type="AlphaFoldDB" id="A0A8J7V533"/>
<dbReference type="GO" id="GO:0003677">
    <property type="term" value="F:DNA binding"/>
    <property type="evidence" value="ECO:0007669"/>
    <property type="project" value="UniProtKB-KW"/>
</dbReference>
<evidence type="ECO:0000256" key="2">
    <source>
        <dbReference type="ARBA" id="ARBA00023125"/>
    </source>
</evidence>
<evidence type="ECO:0000256" key="3">
    <source>
        <dbReference type="ARBA" id="ARBA00023163"/>
    </source>
</evidence>
<dbReference type="InterPro" id="IPR011711">
    <property type="entry name" value="GntR_C"/>
</dbReference>
<dbReference type="InterPro" id="IPR000524">
    <property type="entry name" value="Tscrpt_reg_HTH_GntR"/>
</dbReference>
<organism evidence="5 6">
    <name type="scientific">Marivibrio halodurans</name>
    <dbReference type="NCBI Taxonomy" id="2039722"/>
    <lineage>
        <taxon>Bacteria</taxon>
        <taxon>Pseudomonadati</taxon>
        <taxon>Pseudomonadota</taxon>
        <taxon>Alphaproteobacteria</taxon>
        <taxon>Rhodospirillales</taxon>
        <taxon>Rhodospirillaceae</taxon>
        <taxon>Marivibrio</taxon>
    </lineage>
</organism>
<dbReference type="RefSeq" id="WP_210682975.1">
    <property type="nucleotide sequence ID" value="NZ_JAGMWN010000007.1"/>
</dbReference>
<dbReference type="Gene3D" id="1.10.10.10">
    <property type="entry name" value="Winged helix-like DNA-binding domain superfamily/Winged helix DNA-binding domain"/>
    <property type="match status" value="2"/>
</dbReference>
<dbReference type="InterPro" id="IPR036390">
    <property type="entry name" value="WH_DNA-bd_sf"/>
</dbReference>
<keyword evidence="6" id="KW-1185">Reference proteome</keyword>
<dbReference type="PANTHER" id="PTHR43537:SF24">
    <property type="entry name" value="GLUCONATE OPERON TRANSCRIPTIONAL REPRESSOR"/>
    <property type="match status" value="1"/>
</dbReference>
<dbReference type="PANTHER" id="PTHR43537">
    <property type="entry name" value="TRANSCRIPTIONAL REGULATOR, GNTR FAMILY"/>
    <property type="match status" value="1"/>
</dbReference>
<dbReference type="Proteomes" id="UP000672602">
    <property type="component" value="Unassembled WGS sequence"/>
</dbReference>
<comment type="caution">
    <text evidence="5">The sequence shown here is derived from an EMBL/GenBank/DDBJ whole genome shotgun (WGS) entry which is preliminary data.</text>
</comment>
<dbReference type="Pfam" id="PF00392">
    <property type="entry name" value="GntR"/>
    <property type="match status" value="1"/>
</dbReference>
<dbReference type="GO" id="GO:0003700">
    <property type="term" value="F:DNA-binding transcription factor activity"/>
    <property type="evidence" value="ECO:0007669"/>
    <property type="project" value="InterPro"/>
</dbReference>
<feature type="domain" description="HTH gntR-type" evidence="4">
    <location>
        <begin position="11"/>
        <end position="78"/>
    </location>
</feature>
<dbReference type="SMART" id="SM00345">
    <property type="entry name" value="HTH_GNTR"/>
    <property type="match status" value="2"/>
</dbReference>
<evidence type="ECO:0000313" key="5">
    <source>
        <dbReference type="EMBL" id="MBP5858394.1"/>
    </source>
</evidence>
<accession>A0A8J7V533</accession>
<gene>
    <name evidence="5" type="ORF">KAJ83_15335</name>
</gene>
<dbReference type="SMART" id="SM00895">
    <property type="entry name" value="FCD"/>
    <property type="match status" value="1"/>
</dbReference>
<dbReference type="Pfam" id="PF07729">
    <property type="entry name" value="FCD"/>
    <property type="match status" value="1"/>
</dbReference>
<dbReference type="SUPFAM" id="SSF48008">
    <property type="entry name" value="GntR ligand-binding domain-like"/>
    <property type="match status" value="1"/>
</dbReference>
<dbReference type="InterPro" id="IPR008920">
    <property type="entry name" value="TF_FadR/GntR_C"/>
</dbReference>
<name>A0A8J7V533_9PROT</name>
<dbReference type="InterPro" id="IPR036388">
    <property type="entry name" value="WH-like_DNA-bd_sf"/>
</dbReference>
<sequence>MGERKEARQTTSLSQRVHLLLKMMIDNGRIGDGEKVLEAQVAKAFDVSRSPARRALRTLLDEGMLKDVDGHGYAVVSQHDTGRRGQVAVLDAIPLDIPRQWERMYEEVEREIAIRILFGSVRVNEQKLADHFGVSRSVTRDVLARMDGLGLIQKNRAGHWVAEQVTPRRVGHLYELRWILEPQALVEGYPHAPPFELEKARDNIWRALASSPIASGEFDRIETDLHGTLLSYCPNPEILHALRRTQSLFVPTRYLSDPFLGIPMELIEAAVREHLEIVQYLLDGKPDNAARKLVQHLKVAQDRWLERFEINSNRTQRPLPPFLSPA</sequence>
<dbReference type="Gene3D" id="1.20.120.530">
    <property type="entry name" value="GntR ligand-binding domain-like"/>
    <property type="match status" value="1"/>
</dbReference>
<keyword evidence="3" id="KW-0804">Transcription</keyword>
<keyword evidence="2" id="KW-0238">DNA-binding</keyword>
<protein>
    <submittedName>
        <fullName evidence="5">GntR family transcriptional regulator</fullName>
    </submittedName>
</protein>
<evidence type="ECO:0000259" key="4">
    <source>
        <dbReference type="PROSITE" id="PS50949"/>
    </source>
</evidence>